<evidence type="ECO:0000313" key="2">
    <source>
        <dbReference type="EMBL" id="KAK5704193.1"/>
    </source>
</evidence>
<feature type="compositionally biased region" description="Polar residues" evidence="1">
    <location>
        <begin position="497"/>
        <end position="573"/>
    </location>
</feature>
<protein>
    <submittedName>
        <fullName evidence="2">Uncharacterized protein</fullName>
    </submittedName>
</protein>
<feature type="compositionally biased region" description="Low complexity" evidence="1">
    <location>
        <begin position="439"/>
        <end position="463"/>
    </location>
</feature>
<dbReference type="AlphaFoldDB" id="A0AAN7VVF8"/>
<comment type="caution">
    <text evidence="2">The sequence shown here is derived from an EMBL/GenBank/DDBJ whole genome shotgun (WGS) entry which is preliminary data.</text>
</comment>
<feature type="region of interest" description="Disordered" evidence="1">
    <location>
        <begin position="436"/>
        <end position="749"/>
    </location>
</feature>
<feature type="compositionally biased region" description="Polar residues" evidence="1">
    <location>
        <begin position="691"/>
        <end position="741"/>
    </location>
</feature>
<dbReference type="EMBL" id="JAVRQU010000004">
    <property type="protein sequence ID" value="KAK5704193.1"/>
    <property type="molecule type" value="Genomic_DNA"/>
</dbReference>
<evidence type="ECO:0000313" key="3">
    <source>
        <dbReference type="Proteomes" id="UP001310594"/>
    </source>
</evidence>
<dbReference type="Proteomes" id="UP001310594">
    <property type="component" value="Unassembled WGS sequence"/>
</dbReference>
<feature type="compositionally biased region" description="Low complexity" evidence="1">
    <location>
        <begin position="660"/>
        <end position="679"/>
    </location>
</feature>
<feature type="compositionally biased region" description="Polar residues" evidence="1">
    <location>
        <begin position="1025"/>
        <end position="1051"/>
    </location>
</feature>
<accession>A0AAN7VVF8</accession>
<proteinExistence type="predicted"/>
<feature type="region of interest" description="Disordered" evidence="1">
    <location>
        <begin position="1017"/>
        <end position="1055"/>
    </location>
</feature>
<reference evidence="2" key="1">
    <citation type="submission" date="2023-08" db="EMBL/GenBank/DDBJ databases">
        <title>Black Yeasts Isolated from many extreme environments.</title>
        <authorList>
            <person name="Coleine C."/>
            <person name="Stajich J.E."/>
            <person name="Selbmann L."/>
        </authorList>
    </citation>
    <scope>NUCLEOTIDE SEQUENCE</scope>
    <source>
        <strain evidence="2">CCFEE 5810</strain>
    </source>
</reference>
<feature type="compositionally biased region" description="Polar residues" evidence="1">
    <location>
        <begin position="626"/>
        <end position="646"/>
    </location>
</feature>
<organism evidence="2 3">
    <name type="scientific">Elasticomyces elasticus</name>
    <dbReference type="NCBI Taxonomy" id="574655"/>
    <lineage>
        <taxon>Eukaryota</taxon>
        <taxon>Fungi</taxon>
        <taxon>Dikarya</taxon>
        <taxon>Ascomycota</taxon>
        <taxon>Pezizomycotina</taxon>
        <taxon>Dothideomycetes</taxon>
        <taxon>Dothideomycetidae</taxon>
        <taxon>Mycosphaerellales</taxon>
        <taxon>Teratosphaeriaceae</taxon>
        <taxon>Elasticomyces</taxon>
    </lineage>
</organism>
<evidence type="ECO:0000256" key="1">
    <source>
        <dbReference type="SAM" id="MobiDB-lite"/>
    </source>
</evidence>
<feature type="compositionally biased region" description="Polar residues" evidence="1">
    <location>
        <begin position="583"/>
        <end position="609"/>
    </location>
</feature>
<name>A0AAN7VVF8_9PEZI</name>
<gene>
    <name evidence="2" type="ORF">LTR97_003206</name>
</gene>
<sequence length="1082" mass="107533">MAVPNSTAVGAYVAAGLGLSSTTTCTGNLLTCNLPTSTESASASTSQTSTAVPYYSNNTVTDSEASSCQRSWESYSSISSRWAQTIILYNSSQPYQATSFTRTFEITEGLADVYTTISGIPYAHGTLTATATSAVTDSITSSSLNGFAASCNPTAVVEPTCSMTTTTVGSDPSSTTTQSPGFNTLDKRIVLGGSGELLCSIIGKNVQLFYWPDISNGYSNTTGNRSTPVTTVVSIPGYEDPLTFTSPSVYLRLDTVSAISSSFSVNFLGSGAGVVANTTTTLGSVYTNLVLTLPPSAVKSVIYTLAPGGGNTDNPVTDLNEIALQIATGGPSYMDIMSALAGSGAYTGYGGRQVTEARPIEWGAMAVPSPSAYYLNPNGAFGCILHSDHPACSTVFEGAYFPRVDVGEGIKSVDPAWSLCQDVIYGLYDPPSALAKQETAAGPSTPTPFAAPSTTPASPATSPGIVTPTPTAQGDPISTPDAPNTAQTDDGPLDVPSQGTATSADQSGAGNRATQIPTSDGSTQATQDTNTPQSESTQQVESTGSTNAPTPNAYSRPSSDEASAQSTSDNPSSAEGPGGNGGTDQSSTPGSVTKIITTTSYTQVASTAPTGGGSTQASVDDDNETTTRGTSPNAATQRPDNTSQGGASPKPTDALDVLKDATSAAASASSAATAQSDAGGAQGPDDDESTYSRGQSDDSGISTSAGGSEEATSQPGIEYGQTNPVAAASTNGGSGPTNAGSPSDAGPGTVIYTTDGVKYTASQVPGQSSQYALPDTTVSVGGSAAIVSGHTVSADPSGLAVDGTLVVAKDGNDQTGISGSQTGSPVIFVTTDGLSFTASKVSGQPAAYTFPGTMVSVGGPAATIDGHTVSAGASGLVVDGMAVGSLSTPEPGDIGPLVTTVTYAGQSFTFSQDAANGNPVVDGSITITVGGSATSINGQYVSAGQNSIVVGTSTVSLAAAGVDVISAGSTSFTISQDDAAPGVEVVDGTISLTAGRAAATADGHTFSAYSGGVVVDGNSHPVQRPTVSDGQSPTTAQSGPPGSDASVTPALSSSTSSDAGVLRVSLSLLISSAAMLLVLRSR</sequence>